<dbReference type="EMBL" id="JAEAOA010000390">
    <property type="protein sequence ID" value="KAK3588440.1"/>
    <property type="molecule type" value="Genomic_DNA"/>
</dbReference>
<feature type="region of interest" description="Disordered" evidence="1">
    <location>
        <begin position="34"/>
        <end position="54"/>
    </location>
</feature>
<organism evidence="3 4">
    <name type="scientific">Potamilus streckersoni</name>
    <dbReference type="NCBI Taxonomy" id="2493646"/>
    <lineage>
        <taxon>Eukaryota</taxon>
        <taxon>Metazoa</taxon>
        <taxon>Spiralia</taxon>
        <taxon>Lophotrochozoa</taxon>
        <taxon>Mollusca</taxon>
        <taxon>Bivalvia</taxon>
        <taxon>Autobranchia</taxon>
        <taxon>Heteroconchia</taxon>
        <taxon>Palaeoheterodonta</taxon>
        <taxon>Unionida</taxon>
        <taxon>Unionoidea</taxon>
        <taxon>Unionidae</taxon>
        <taxon>Ambleminae</taxon>
        <taxon>Lampsilini</taxon>
        <taxon>Potamilus</taxon>
    </lineage>
</organism>
<dbReference type="Proteomes" id="UP001195483">
    <property type="component" value="Unassembled WGS sequence"/>
</dbReference>
<feature type="compositionally biased region" description="Polar residues" evidence="1">
    <location>
        <begin position="35"/>
        <end position="47"/>
    </location>
</feature>
<name>A0AAE0SAK6_9BIVA</name>
<sequence length="54" mass="5957">MLALYLTAGRLSLLIDLLKCLADAVQKRTLRKSRNCSSSSPNLQPALQLTLPYP</sequence>
<evidence type="ECO:0000313" key="4">
    <source>
        <dbReference type="Proteomes" id="UP001195483"/>
    </source>
</evidence>
<reference evidence="3" key="3">
    <citation type="submission" date="2023-05" db="EMBL/GenBank/DDBJ databases">
        <authorList>
            <person name="Smith C.H."/>
        </authorList>
    </citation>
    <scope>NUCLEOTIDE SEQUENCE</scope>
    <source>
        <strain evidence="3">CHS0354</strain>
        <tissue evidence="3">Mantle</tissue>
    </source>
</reference>
<keyword evidence="2" id="KW-0732">Signal</keyword>
<feature type="chain" id="PRO_5042267927" evidence="2">
    <location>
        <begin position="23"/>
        <end position="54"/>
    </location>
</feature>
<dbReference type="AlphaFoldDB" id="A0AAE0SAK6"/>
<proteinExistence type="predicted"/>
<reference evidence="3" key="2">
    <citation type="journal article" date="2021" name="Genome Biol. Evol.">
        <title>Developing a high-quality reference genome for a parasitic bivalve with doubly uniparental inheritance (Bivalvia: Unionida).</title>
        <authorList>
            <person name="Smith C.H."/>
        </authorList>
    </citation>
    <scope>NUCLEOTIDE SEQUENCE</scope>
    <source>
        <strain evidence="3">CHS0354</strain>
        <tissue evidence="3">Mantle</tissue>
    </source>
</reference>
<keyword evidence="4" id="KW-1185">Reference proteome</keyword>
<gene>
    <name evidence="3" type="ORF">CHS0354_005530</name>
</gene>
<evidence type="ECO:0000256" key="1">
    <source>
        <dbReference type="SAM" id="MobiDB-lite"/>
    </source>
</evidence>
<evidence type="ECO:0000313" key="3">
    <source>
        <dbReference type="EMBL" id="KAK3588440.1"/>
    </source>
</evidence>
<protein>
    <submittedName>
        <fullName evidence="3">Uncharacterized protein</fullName>
    </submittedName>
</protein>
<feature type="signal peptide" evidence="2">
    <location>
        <begin position="1"/>
        <end position="22"/>
    </location>
</feature>
<feature type="non-terminal residue" evidence="3">
    <location>
        <position position="54"/>
    </location>
</feature>
<comment type="caution">
    <text evidence="3">The sequence shown here is derived from an EMBL/GenBank/DDBJ whole genome shotgun (WGS) entry which is preliminary data.</text>
</comment>
<accession>A0AAE0SAK6</accession>
<reference evidence="3" key="1">
    <citation type="journal article" date="2021" name="Genome Biol. Evol.">
        <title>A High-Quality Reference Genome for a Parasitic Bivalve with Doubly Uniparental Inheritance (Bivalvia: Unionida).</title>
        <authorList>
            <person name="Smith C.H."/>
        </authorList>
    </citation>
    <scope>NUCLEOTIDE SEQUENCE</scope>
    <source>
        <strain evidence="3">CHS0354</strain>
    </source>
</reference>
<evidence type="ECO:0000256" key="2">
    <source>
        <dbReference type="SAM" id="SignalP"/>
    </source>
</evidence>